<evidence type="ECO:0000313" key="1">
    <source>
        <dbReference type="EMBL" id="MDI9861350.1"/>
    </source>
</evidence>
<gene>
    <name evidence="1" type="ORF">QM524_19175</name>
</gene>
<dbReference type="EMBL" id="JASHIF010000019">
    <property type="protein sequence ID" value="MDI9861350.1"/>
    <property type="molecule type" value="Genomic_DNA"/>
</dbReference>
<dbReference type="Proteomes" id="UP001236507">
    <property type="component" value="Unassembled WGS sequence"/>
</dbReference>
<organism evidence="1 2">
    <name type="scientific">Flectobacillus roseus</name>
    <dbReference type="NCBI Taxonomy" id="502259"/>
    <lineage>
        <taxon>Bacteria</taxon>
        <taxon>Pseudomonadati</taxon>
        <taxon>Bacteroidota</taxon>
        <taxon>Cytophagia</taxon>
        <taxon>Cytophagales</taxon>
        <taxon>Flectobacillaceae</taxon>
        <taxon>Flectobacillus</taxon>
    </lineage>
</organism>
<name>A0ABT6YCN7_9BACT</name>
<dbReference type="Pfam" id="PF16022">
    <property type="entry name" value="DUF4783"/>
    <property type="match status" value="1"/>
</dbReference>
<accession>A0ABT6YCN7</accession>
<sequence>MKILLSFILTLIFWTSWGGADPQSFAVGKLLTSLKQGQASELASMFDENVDLLIDAEQIDFSEISQTHAEIILKSFFKRWPPQDFQLVHQGANSLSQYYRGLYKTNRGNYAVYILLKRNQDRFLVESIQFRKEK</sequence>
<reference evidence="1 2" key="1">
    <citation type="submission" date="2023-05" db="EMBL/GenBank/DDBJ databases">
        <title>Novel species of genus Flectobacillus isolated from stream in China.</title>
        <authorList>
            <person name="Lu H."/>
        </authorList>
    </citation>
    <scope>NUCLEOTIDE SEQUENCE [LARGE SCALE GENOMIC DNA]</scope>
    <source>
        <strain evidence="1 2">KCTC 42575</strain>
    </source>
</reference>
<proteinExistence type="predicted"/>
<dbReference type="InterPro" id="IPR031977">
    <property type="entry name" value="DUF4783"/>
</dbReference>
<keyword evidence="2" id="KW-1185">Reference proteome</keyword>
<protein>
    <submittedName>
        <fullName evidence="1">DUF4783 domain-containing protein</fullName>
    </submittedName>
</protein>
<dbReference type="Gene3D" id="3.10.450.50">
    <property type="match status" value="1"/>
</dbReference>
<comment type="caution">
    <text evidence="1">The sequence shown here is derived from an EMBL/GenBank/DDBJ whole genome shotgun (WGS) entry which is preliminary data.</text>
</comment>
<evidence type="ECO:0000313" key="2">
    <source>
        <dbReference type="Proteomes" id="UP001236507"/>
    </source>
</evidence>
<dbReference type="RefSeq" id="WP_095160795.1">
    <property type="nucleotide sequence ID" value="NZ_JASHIF010000019.1"/>
</dbReference>